<keyword evidence="2" id="KW-1185">Reference proteome</keyword>
<dbReference type="EMBL" id="MF893340">
    <property type="protein sequence ID" value="ATN92910.1"/>
    <property type="molecule type" value="Genomic_DNA"/>
</dbReference>
<dbReference type="Proteomes" id="UP000244827">
    <property type="component" value="Segment"/>
</dbReference>
<organism evidence="1 2">
    <name type="scientific">Pseudomonas phage PPSC2</name>
    <dbReference type="NCBI Taxonomy" id="2041350"/>
    <lineage>
        <taxon>Viruses</taxon>
        <taxon>Duplodnaviria</taxon>
        <taxon>Heunggongvirae</taxon>
        <taxon>Uroviricota</taxon>
        <taxon>Caudoviricetes</taxon>
        <taxon>Vandenendeviridae</taxon>
        <taxon>Gorskivirinae</taxon>
        <taxon>Shenlongvirus</taxon>
        <taxon>Shenlongvirus PPSC2</taxon>
    </lineage>
</organism>
<protein>
    <submittedName>
        <fullName evidence="1">RNA ligase</fullName>
    </submittedName>
</protein>
<evidence type="ECO:0000313" key="2">
    <source>
        <dbReference type="Proteomes" id="UP000244827"/>
    </source>
</evidence>
<keyword evidence="1" id="KW-0436">Ligase</keyword>
<dbReference type="GO" id="GO:0016874">
    <property type="term" value="F:ligase activity"/>
    <property type="evidence" value="ECO:0007669"/>
    <property type="project" value="UniProtKB-KW"/>
</dbReference>
<proteinExistence type="predicted"/>
<name>A0A2R2YB05_9CAUD</name>
<sequence length="61" mass="6985">MALVLIVNPELGWDTVVAALDSDDMTGEQFDLLEQKCKQQEYILIDWKSISTVESFLSDYE</sequence>
<gene>
    <name evidence="1" type="ORF">PPSC2_147</name>
</gene>
<evidence type="ECO:0000313" key="1">
    <source>
        <dbReference type="EMBL" id="ATN92910.1"/>
    </source>
</evidence>
<accession>A0A2R2YB05</accession>
<reference evidence="1 2" key="1">
    <citation type="journal article" date="2018" name="Arch. Virol.">
        <title>Genomic characterization and phylogenetic analysis of the novel Pseudomonas phage PPSC2.</title>
        <authorList>
            <person name="Wu X."/>
            <person name="Wu Y."/>
            <person name="Tang Y."/>
            <person name="Gan B."/>
        </authorList>
    </citation>
    <scope>NUCLEOTIDE SEQUENCE [LARGE SCALE GENOMIC DNA]</scope>
</reference>